<dbReference type="OrthoDB" id="9810782at2"/>
<keyword evidence="8 15" id="KW-0249">Electron transport</keyword>
<dbReference type="GO" id="GO:0045333">
    <property type="term" value="P:cellular respiration"/>
    <property type="evidence" value="ECO:0007669"/>
    <property type="project" value="UniProtKB-ARBA"/>
</dbReference>
<feature type="binding site" evidence="15">
    <location>
        <position position="152"/>
    </location>
    <ligand>
        <name>Mo-bis(molybdopterin guanine dinucleotide)</name>
        <dbReference type="ChEBI" id="CHEBI:60539"/>
    </ligand>
</feature>
<keyword evidence="12 15" id="KW-0534">Nitrate assimilation</keyword>
<dbReference type="AlphaFoldDB" id="U2Z0I7"/>
<dbReference type="GO" id="GO:0050140">
    <property type="term" value="F:nitrate reductase (cytochrome) activity"/>
    <property type="evidence" value="ECO:0007669"/>
    <property type="project" value="UniProtKB-EC"/>
</dbReference>
<dbReference type="EMBL" id="BATI01000005">
    <property type="protein sequence ID" value="GAD61281.1"/>
    <property type="molecule type" value="Genomic_DNA"/>
</dbReference>
<dbReference type="NCBIfam" id="TIGR01706">
    <property type="entry name" value="NAPA"/>
    <property type="match status" value="1"/>
</dbReference>
<evidence type="ECO:0000256" key="11">
    <source>
        <dbReference type="ARBA" id="ARBA00023014"/>
    </source>
</evidence>
<dbReference type="Gene3D" id="3.40.228.10">
    <property type="entry name" value="Dimethylsulfoxide Reductase, domain 2"/>
    <property type="match status" value="1"/>
</dbReference>
<dbReference type="SUPFAM" id="SSF50692">
    <property type="entry name" value="ADC-like"/>
    <property type="match status" value="1"/>
</dbReference>
<dbReference type="PROSITE" id="PS00551">
    <property type="entry name" value="MOLYBDOPTERIN_PROK_1"/>
    <property type="match status" value="1"/>
</dbReference>
<dbReference type="eggNOG" id="COG0243">
    <property type="taxonomic scope" value="Bacteria"/>
</dbReference>
<evidence type="ECO:0000256" key="14">
    <source>
        <dbReference type="ARBA" id="ARBA00055000"/>
    </source>
</evidence>
<dbReference type="CDD" id="cd02754">
    <property type="entry name" value="MopB_Nitrate-R-NapA-like"/>
    <property type="match status" value="1"/>
</dbReference>
<dbReference type="NCBIfam" id="NF010055">
    <property type="entry name" value="PRK13532.1"/>
    <property type="match status" value="1"/>
</dbReference>
<dbReference type="RefSeq" id="WP_021699375.1">
    <property type="nucleotide sequence ID" value="NZ_BATI01000005.1"/>
</dbReference>
<evidence type="ECO:0000256" key="16">
    <source>
        <dbReference type="SAM" id="SignalP"/>
    </source>
</evidence>
<evidence type="ECO:0000256" key="8">
    <source>
        <dbReference type="ARBA" id="ARBA00022982"/>
    </source>
</evidence>
<feature type="binding site" evidence="15">
    <location>
        <position position="85"/>
    </location>
    <ligand>
        <name>Mo-bis(molybdopterin guanine dinucleotide)</name>
        <dbReference type="ChEBI" id="CHEBI:60539"/>
    </ligand>
</feature>
<dbReference type="InterPro" id="IPR009010">
    <property type="entry name" value="Asp_de-COase-like_dom_sf"/>
</dbReference>
<keyword evidence="11 15" id="KW-0411">Iron-sulfur</keyword>
<comment type="cofactor">
    <cofactor evidence="15">
        <name>[4Fe-4S] cluster</name>
        <dbReference type="ChEBI" id="CHEBI:49883"/>
    </cofactor>
    <text evidence="15">Binds 1 [4Fe-4S] cluster.</text>
</comment>
<keyword evidence="7 15" id="KW-0574">Periplasm</keyword>
<comment type="subcellular location">
    <subcellularLocation>
        <location evidence="15">Periplasm</location>
    </subcellularLocation>
</comment>
<evidence type="ECO:0000313" key="18">
    <source>
        <dbReference type="EMBL" id="GAD61281.1"/>
    </source>
</evidence>
<keyword evidence="19" id="KW-1185">Reference proteome</keyword>
<dbReference type="Pfam" id="PF04879">
    <property type="entry name" value="Molybdop_Fe4S4"/>
    <property type="match status" value="1"/>
</dbReference>
<dbReference type="InterPro" id="IPR006963">
    <property type="entry name" value="Mopterin_OxRdtase_4Fe-4S_dom"/>
</dbReference>
<accession>U2Z0I7</accession>
<dbReference type="GO" id="GO:0043546">
    <property type="term" value="F:molybdopterin cofactor binding"/>
    <property type="evidence" value="ECO:0007669"/>
    <property type="project" value="InterPro"/>
</dbReference>
<feature type="binding site" evidence="15">
    <location>
        <position position="375"/>
    </location>
    <ligand>
        <name>Mo-bis(molybdopterin guanine dinucleotide)</name>
        <dbReference type="ChEBI" id="CHEBI:60539"/>
    </ligand>
</feature>
<dbReference type="GO" id="GO:0005506">
    <property type="term" value="F:iron ion binding"/>
    <property type="evidence" value="ECO:0007669"/>
    <property type="project" value="UniProtKB-UniRule"/>
</dbReference>
<feature type="binding site" evidence="15">
    <location>
        <position position="485"/>
    </location>
    <ligand>
        <name>Mo-bis(molybdopterin guanine dinucleotide)</name>
        <dbReference type="ChEBI" id="CHEBI:60539"/>
    </ligand>
</feature>
<dbReference type="SMART" id="SM00926">
    <property type="entry name" value="Molybdop_Fe4S4"/>
    <property type="match status" value="1"/>
</dbReference>
<dbReference type="InterPro" id="IPR006657">
    <property type="entry name" value="MoPterin_dinucl-bd_dom"/>
</dbReference>
<dbReference type="Gene3D" id="2.40.40.20">
    <property type="match status" value="1"/>
</dbReference>
<evidence type="ECO:0000259" key="17">
    <source>
        <dbReference type="PROSITE" id="PS51669"/>
    </source>
</evidence>
<comment type="PTM">
    <text evidence="15">Predicted to be exported by the Tat system. The position of the signal peptide cleavage has not been experimentally proven.</text>
</comment>
<feature type="binding site" evidence="15">
    <location>
        <position position="51"/>
    </location>
    <ligand>
        <name>[4Fe-4S] cluster</name>
        <dbReference type="ChEBI" id="CHEBI:49883"/>
    </ligand>
</feature>
<organism evidence="18 19">
    <name type="scientific">Aquipseudomonas alcaligenes (strain ATCC 14909 / DSM 50342 / CCUG 1425 / JCM 20561 / NBRC 14159 / NCIMB 9945 / NCTC 10367 / 1577)</name>
    <name type="common">Pseudomonas alcaligenes</name>
    <dbReference type="NCBI Taxonomy" id="1215092"/>
    <lineage>
        <taxon>Bacteria</taxon>
        <taxon>Pseudomonadati</taxon>
        <taxon>Pseudomonadota</taxon>
        <taxon>Gammaproteobacteria</taxon>
        <taxon>Pseudomonadales</taxon>
        <taxon>Pseudomonadaceae</taxon>
        <taxon>Aquipseudomonas</taxon>
    </lineage>
</organism>
<feature type="chain" id="PRO_5008976243" description="Periplasmic nitrate reductase" evidence="16">
    <location>
        <begin position="29"/>
        <end position="834"/>
    </location>
</feature>
<evidence type="ECO:0000256" key="15">
    <source>
        <dbReference type="HAMAP-Rule" id="MF_01630"/>
    </source>
</evidence>
<evidence type="ECO:0000256" key="6">
    <source>
        <dbReference type="ARBA" id="ARBA00022729"/>
    </source>
</evidence>
<feature type="binding site" evidence="15">
    <location>
        <position position="561"/>
    </location>
    <ligand>
        <name>Mo-bis(molybdopterin guanine dinucleotide)</name>
        <dbReference type="ChEBI" id="CHEBI:60539"/>
    </ligand>
</feature>
<sequence>MKLTRREFAKAQAAAIAALAAGMPLTSAASNLLTDADLTSLDWNKAPCRFCGTGCGVMVATRDGRVVATHGDIKAEVNRGLNCAKGYFLSKIMYGSDRLTQPLLRMKNGQYDKQGEFQPVSWEQAFSIMAEKTKAALKAHGPEAVGMFGSGQWTVWEGYAANKLMKAGLRCNNIDPNARHCMASAVMGFMRSFGMDEPMGCYDDIEATDSFVLWGSNMAEMHPILWSRVTDRRLSQPQVKVAVLSTFEHRSFDLADIPMVFKPQTDLIILNYIANHIIQSGAVNQDFVNRHTRFAKGADDIGYGLRPTDPLEQKAKNAANANTWSDISFEQFAAFVKPYSLERAAEESGVPAERLKALAELYADPKRKVVSFWTMGFNQHTRGVWANNLIYNIHLLTGKISEPGNSPFSLTGQPSACGTAREVGTFSHRLPADMLVANPKHRATAEKIWKVPAGTIQEKPGFHAVQQSRMLKDGVLKVYWTQVCNNMQAGPNIMQEVLPGWRNPEAFVIVSDVYPTVSAQAADLILPSAMWVEKEGAYGNAERRTQFWHQLVKAPGDARSDLWQLVEFAKYFTTDEVWPAELLAKAPQLKGKTLFEVLFRNGQVDQFPSSDLAAGYANDEAAAFGFYLQKGLFEEYAAFGRGHGHDLAPFDTYHEARGLRWPVVDGQETRWRYREGHDPYVEKGSGVQFYGYPDKKAIIFALPYEPPAEAPDKDFPFWLSTGRVLEHWHTGSMTQRVDELYRAVPDALVYMHPDDARELKARRGSEVKVISRRGEMRARIETRGRNKPPRGLVFVPFFDANKLINKVTLDATDPISKQTDYKKCAVRIELVSLA</sequence>
<dbReference type="FunFam" id="2.40.40.20:FF:000005">
    <property type="entry name" value="Periplasmic nitrate reductase"/>
    <property type="match status" value="1"/>
</dbReference>
<feature type="binding site" evidence="15">
    <location>
        <position position="805"/>
    </location>
    <ligand>
        <name>Mo-bis(molybdopterin guanine dinucleotide)</name>
        <dbReference type="ChEBI" id="CHEBI:60539"/>
    </ligand>
</feature>
<dbReference type="STRING" id="43263.A0T30_07705"/>
<dbReference type="GO" id="GO:0051539">
    <property type="term" value="F:4 iron, 4 sulfur cluster binding"/>
    <property type="evidence" value="ECO:0007669"/>
    <property type="project" value="UniProtKB-KW"/>
</dbReference>
<dbReference type="EC" id="1.9.6.1" evidence="15"/>
<dbReference type="PROSITE" id="PS51318">
    <property type="entry name" value="TAT"/>
    <property type="match status" value="1"/>
</dbReference>
<dbReference type="CDD" id="cd02791">
    <property type="entry name" value="MopB_CT_Nitrate-R-NapA-like"/>
    <property type="match status" value="1"/>
</dbReference>
<dbReference type="PROSITE" id="PS51669">
    <property type="entry name" value="4FE4S_MOW_BIS_MGD"/>
    <property type="match status" value="1"/>
</dbReference>
<comment type="subunit">
    <text evidence="15">Component of the periplasmic nitrate reductase NapAB complex composed of NapA and NapB.</text>
</comment>
<evidence type="ECO:0000256" key="13">
    <source>
        <dbReference type="ARBA" id="ARBA00052176"/>
    </source>
</evidence>
<feature type="binding site" evidence="15">
    <location>
        <position position="181"/>
    </location>
    <ligand>
        <name>Mo-bis(molybdopterin guanine dinucleotide)</name>
        <dbReference type="ChEBI" id="CHEBI:60539"/>
    </ligand>
</feature>
<comment type="similarity">
    <text evidence="1 15">Belongs to the prokaryotic molybdopterin-containing oxidoreductase family. NasA/NapA/NarB subfamily.</text>
</comment>
<feature type="binding site" evidence="15">
    <location>
        <position position="48"/>
    </location>
    <ligand>
        <name>[4Fe-4S] cluster</name>
        <dbReference type="ChEBI" id="CHEBI:49883"/>
    </ligand>
</feature>
<feature type="signal peptide" evidence="16">
    <location>
        <begin position="1"/>
        <end position="28"/>
    </location>
</feature>
<dbReference type="Proteomes" id="UP000016560">
    <property type="component" value="Unassembled WGS sequence"/>
</dbReference>
<feature type="binding site" evidence="15">
    <location>
        <position position="55"/>
    </location>
    <ligand>
        <name>[4Fe-4S] cluster</name>
        <dbReference type="ChEBI" id="CHEBI:49883"/>
    </ligand>
</feature>
<feature type="binding site" evidence="15">
    <location>
        <position position="822"/>
    </location>
    <ligand>
        <name>Mo-bis(molybdopterin guanine dinucleotide)</name>
        <dbReference type="ChEBI" id="CHEBI:60539"/>
    </ligand>
</feature>
<dbReference type="GO" id="GO:0042128">
    <property type="term" value="P:nitrate assimilation"/>
    <property type="evidence" value="ECO:0007669"/>
    <property type="project" value="UniProtKB-UniRule"/>
</dbReference>
<keyword evidence="5 15" id="KW-0479">Metal-binding</keyword>
<dbReference type="Gene3D" id="3.30.200.210">
    <property type="match status" value="1"/>
</dbReference>
<evidence type="ECO:0000256" key="2">
    <source>
        <dbReference type="ARBA" id="ARBA00022448"/>
    </source>
</evidence>
<comment type="cofactor">
    <cofactor evidence="15">
        <name>Mo-bis(molybdopterin guanine dinucleotide)</name>
        <dbReference type="ChEBI" id="CHEBI:60539"/>
    </cofactor>
    <text evidence="15">Binds 1 molybdenum-bis(molybdopterin guanine dinucleotide) (Mo-bis-MGD) cofactor per subunit.</text>
</comment>
<dbReference type="PANTHER" id="PTHR43105:SF11">
    <property type="entry name" value="PERIPLASMIC NITRATE REDUCTASE"/>
    <property type="match status" value="1"/>
</dbReference>
<feature type="binding site" evidence="15">
    <location>
        <begin position="214"/>
        <end position="221"/>
    </location>
    <ligand>
        <name>Mo-bis(molybdopterin guanine dinucleotide)</name>
        <dbReference type="ChEBI" id="CHEBI:60539"/>
    </ligand>
</feature>
<feature type="binding site" evidence="15">
    <location>
        <begin position="245"/>
        <end position="249"/>
    </location>
    <ligand>
        <name>Mo-bis(molybdopterin guanine dinucleotide)</name>
        <dbReference type="ChEBI" id="CHEBI:60539"/>
    </ligand>
</feature>
<evidence type="ECO:0000256" key="3">
    <source>
        <dbReference type="ARBA" id="ARBA00022485"/>
    </source>
</evidence>
<dbReference type="InterPro" id="IPR006656">
    <property type="entry name" value="Mopterin_OxRdtase"/>
</dbReference>
<feature type="binding site" evidence="15">
    <location>
        <begin position="264"/>
        <end position="266"/>
    </location>
    <ligand>
        <name>Mo-bis(molybdopterin guanine dinucleotide)</name>
        <dbReference type="ChEBI" id="CHEBI:60539"/>
    </ligand>
</feature>
<feature type="binding site" evidence="15">
    <location>
        <position position="534"/>
    </location>
    <ligand>
        <name>Mo-bis(molybdopterin guanine dinucleotide)</name>
        <dbReference type="ChEBI" id="CHEBI:60539"/>
    </ligand>
</feature>
<dbReference type="InterPro" id="IPR006311">
    <property type="entry name" value="TAT_signal"/>
</dbReference>
<dbReference type="InterPro" id="IPR027467">
    <property type="entry name" value="MopterinOxRdtase_cofactor_BS"/>
</dbReference>
<feature type="binding site" evidence="15">
    <location>
        <position position="177"/>
    </location>
    <ligand>
        <name>Mo-bis(molybdopterin guanine dinucleotide)</name>
        <dbReference type="ChEBI" id="CHEBI:60539"/>
    </ligand>
</feature>
<keyword evidence="10 15" id="KW-0408">Iron</keyword>
<dbReference type="InterPro" id="IPR010051">
    <property type="entry name" value="Periplasm_NO3_reductase_lsu"/>
</dbReference>
<reference evidence="18" key="1">
    <citation type="submission" date="2024-09" db="EMBL/GenBank/DDBJ databases">
        <title>Whole genome shotgun sequence of Pseudomonas alcaligenes NBRC 14159.</title>
        <authorList>
            <person name="Yoshida I."/>
            <person name="Hosoyama A."/>
            <person name="Tsuchikane K."/>
            <person name="Noguchi M."/>
            <person name="Hirakata S."/>
            <person name="Ando Y."/>
            <person name="Ohji S."/>
            <person name="Yamazoe A."/>
            <person name="Yamazaki S."/>
            <person name="Fujita N."/>
        </authorList>
    </citation>
    <scope>NUCLEOTIDE SEQUENCE</scope>
    <source>
        <strain evidence="18">NBRC 14159</strain>
    </source>
</reference>
<keyword evidence="9 15" id="KW-0560">Oxidoreductase</keyword>
<keyword evidence="3 15" id="KW-0004">4Fe-4S</keyword>
<evidence type="ECO:0000256" key="7">
    <source>
        <dbReference type="ARBA" id="ARBA00022764"/>
    </source>
</evidence>
<feature type="binding site" evidence="15">
    <location>
        <begin position="721"/>
        <end position="730"/>
    </location>
    <ligand>
        <name>Mo-bis(molybdopterin guanine dinucleotide)</name>
        <dbReference type="ChEBI" id="CHEBI:60539"/>
    </ligand>
</feature>
<feature type="binding site" evidence="15">
    <location>
        <begin position="511"/>
        <end position="512"/>
    </location>
    <ligand>
        <name>Mo-bis(molybdopterin guanine dinucleotide)</name>
        <dbReference type="ChEBI" id="CHEBI:60539"/>
    </ligand>
</feature>
<evidence type="ECO:0000256" key="1">
    <source>
        <dbReference type="ARBA" id="ARBA00008747"/>
    </source>
</evidence>
<proteinExistence type="inferred from homology"/>
<keyword evidence="4 15" id="KW-0500">Molybdenum</keyword>
<dbReference type="Pfam" id="PF01568">
    <property type="entry name" value="Molydop_binding"/>
    <property type="match status" value="1"/>
</dbReference>
<dbReference type="GO" id="GO:0009055">
    <property type="term" value="F:electron transfer activity"/>
    <property type="evidence" value="ECO:0007669"/>
    <property type="project" value="UniProtKB-UniRule"/>
</dbReference>
<protein>
    <recommendedName>
        <fullName evidence="15">Periplasmic nitrate reductase</fullName>
        <ecNumber evidence="15">1.9.6.1</ecNumber>
    </recommendedName>
</protein>
<dbReference type="Gene3D" id="3.40.50.740">
    <property type="match status" value="1"/>
</dbReference>
<evidence type="ECO:0000256" key="9">
    <source>
        <dbReference type="ARBA" id="ARBA00023002"/>
    </source>
</evidence>
<feature type="binding site" evidence="15">
    <location>
        <position position="83"/>
    </location>
    <ligand>
        <name>[4Fe-4S] cluster</name>
        <dbReference type="ChEBI" id="CHEBI:49883"/>
    </ligand>
</feature>
<name>U2Z0I7_AQUA1</name>
<dbReference type="InterPro" id="IPR041957">
    <property type="entry name" value="CT_Nitrate-R-NapA-like"/>
</dbReference>
<evidence type="ECO:0000313" key="19">
    <source>
        <dbReference type="Proteomes" id="UP000016560"/>
    </source>
</evidence>
<dbReference type="HAMAP" id="MF_01630">
    <property type="entry name" value="Nitrate_reduct_NapA"/>
    <property type="match status" value="1"/>
</dbReference>
<feature type="binding site" evidence="15">
    <location>
        <position position="379"/>
    </location>
    <ligand>
        <name>Mo-bis(molybdopterin guanine dinucleotide)</name>
        <dbReference type="ChEBI" id="CHEBI:60539"/>
    </ligand>
</feature>
<comment type="caution">
    <text evidence="18">The sequence shown here is derived from an EMBL/GenBank/DDBJ whole genome shotgun (WGS) entry which is preliminary data.</text>
</comment>
<evidence type="ECO:0000256" key="10">
    <source>
        <dbReference type="ARBA" id="ARBA00023004"/>
    </source>
</evidence>
<dbReference type="GO" id="GO:0009325">
    <property type="term" value="C:nitrate reductase complex"/>
    <property type="evidence" value="ECO:0007669"/>
    <property type="project" value="TreeGrafter"/>
</dbReference>
<feature type="domain" description="4Fe-4S Mo/W bis-MGD-type" evidence="17">
    <location>
        <begin position="41"/>
        <end position="97"/>
    </location>
</feature>
<dbReference type="GO" id="GO:0006777">
    <property type="term" value="P:Mo-molybdopterin cofactor biosynthetic process"/>
    <property type="evidence" value="ECO:0007669"/>
    <property type="project" value="UniProtKB-UniRule"/>
</dbReference>
<dbReference type="GO" id="GO:0030151">
    <property type="term" value="F:molybdenum ion binding"/>
    <property type="evidence" value="ECO:0007669"/>
    <property type="project" value="InterPro"/>
</dbReference>
<dbReference type="SUPFAM" id="SSF53706">
    <property type="entry name" value="Formate dehydrogenase/DMSO reductase, domains 1-3"/>
    <property type="match status" value="1"/>
</dbReference>
<evidence type="ECO:0000256" key="4">
    <source>
        <dbReference type="ARBA" id="ARBA00022505"/>
    </source>
</evidence>
<dbReference type="GO" id="GO:0042597">
    <property type="term" value="C:periplasmic space"/>
    <property type="evidence" value="ECO:0007669"/>
    <property type="project" value="UniProtKB-SubCell"/>
</dbReference>
<comment type="catalytic activity">
    <reaction evidence="13 15">
        <text>2 Fe(II)-[cytochrome] + nitrate + 2 H(+) = 2 Fe(III)-[cytochrome] + nitrite + H2O</text>
        <dbReference type="Rhea" id="RHEA:12909"/>
        <dbReference type="Rhea" id="RHEA-COMP:11777"/>
        <dbReference type="Rhea" id="RHEA-COMP:11778"/>
        <dbReference type="ChEBI" id="CHEBI:15377"/>
        <dbReference type="ChEBI" id="CHEBI:15378"/>
        <dbReference type="ChEBI" id="CHEBI:16301"/>
        <dbReference type="ChEBI" id="CHEBI:17632"/>
        <dbReference type="ChEBI" id="CHEBI:29033"/>
        <dbReference type="ChEBI" id="CHEBI:29034"/>
        <dbReference type="EC" id="1.9.6.1"/>
    </reaction>
</comment>
<feature type="binding site" evidence="15">
    <location>
        <position position="797"/>
    </location>
    <ligand>
        <name>substrate</name>
    </ligand>
</feature>
<comment type="function">
    <text evidence="14 15">Catalytic subunit of the periplasmic nitrate reductase complex NapAB. Receives electrons from NapB and catalyzes the reduction of nitrate to nitrite.</text>
</comment>
<keyword evidence="2 15" id="KW-0813">Transport</keyword>
<evidence type="ECO:0000256" key="5">
    <source>
        <dbReference type="ARBA" id="ARBA00022723"/>
    </source>
</evidence>
<keyword evidence="6 15" id="KW-0732">Signal</keyword>
<gene>
    <name evidence="15 18" type="primary">napA</name>
    <name evidence="18" type="ORF">PA6_005_01700</name>
</gene>
<dbReference type="PANTHER" id="PTHR43105">
    <property type="entry name" value="RESPIRATORY NITRATE REDUCTASE"/>
    <property type="match status" value="1"/>
</dbReference>
<dbReference type="InterPro" id="IPR050123">
    <property type="entry name" value="Prok_molybdopt-oxidoreductase"/>
</dbReference>
<dbReference type="Pfam" id="PF00384">
    <property type="entry name" value="Molybdopterin"/>
    <property type="match status" value="1"/>
</dbReference>
<evidence type="ECO:0000256" key="12">
    <source>
        <dbReference type="ARBA" id="ARBA00023063"/>
    </source>
</evidence>
<dbReference type="GO" id="GO:0016020">
    <property type="term" value="C:membrane"/>
    <property type="evidence" value="ECO:0007669"/>
    <property type="project" value="TreeGrafter"/>
</dbReference>